<dbReference type="EMBL" id="FOCC01000007">
    <property type="protein sequence ID" value="SEM72424.1"/>
    <property type="molecule type" value="Genomic_DNA"/>
</dbReference>
<evidence type="ECO:0000313" key="2">
    <source>
        <dbReference type="Proteomes" id="UP000182089"/>
    </source>
</evidence>
<dbReference type="Pfam" id="PF11687">
    <property type="entry name" value="DUF3284"/>
    <property type="match status" value="1"/>
</dbReference>
<gene>
    <name evidence="1" type="ORF">SAMN05216431_107100</name>
</gene>
<sequence length="137" mass="15704">MKVTTRLHVSADYLFARLIETALYDLNKETGKNLTSDELENQTYLSKINDGQTVELTIVKVVKNKALHMMAKSQDETMEMGYDLVAVGPNEVDVTYFEQLKQAKLLTVVQDRIKNMSLGWLKKHNFVKVLKEFEAGY</sequence>
<reference evidence="1 2" key="1">
    <citation type="submission" date="2016-10" db="EMBL/GenBank/DDBJ databases">
        <authorList>
            <person name="Varghese N."/>
            <person name="Submissions S."/>
        </authorList>
    </citation>
    <scope>NUCLEOTIDE SEQUENCE [LARGE SCALE GENOMIC DNA]</scope>
    <source>
        <strain evidence="1 2">WC1T17</strain>
    </source>
</reference>
<proteinExistence type="predicted"/>
<evidence type="ECO:0008006" key="3">
    <source>
        <dbReference type="Google" id="ProtNLM"/>
    </source>
</evidence>
<evidence type="ECO:0000313" key="1">
    <source>
        <dbReference type="EMBL" id="SEM72424.1"/>
    </source>
</evidence>
<name>A0ABY1AC20_9LACO</name>
<dbReference type="Proteomes" id="UP000182089">
    <property type="component" value="Unassembled WGS sequence"/>
</dbReference>
<accession>A0ABY1AC20</accession>
<dbReference type="InterPro" id="IPR021701">
    <property type="entry name" value="DUF3284"/>
</dbReference>
<organism evidence="1 2">
    <name type="scientific">Ligilactobacillus ruminis</name>
    <dbReference type="NCBI Taxonomy" id="1623"/>
    <lineage>
        <taxon>Bacteria</taxon>
        <taxon>Bacillati</taxon>
        <taxon>Bacillota</taxon>
        <taxon>Bacilli</taxon>
        <taxon>Lactobacillales</taxon>
        <taxon>Lactobacillaceae</taxon>
        <taxon>Ligilactobacillus</taxon>
    </lineage>
</organism>
<comment type="caution">
    <text evidence="1">The sequence shown here is derived from an EMBL/GenBank/DDBJ whole genome shotgun (WGS) entry which is preliminary data.</text>
</comment>
<protein>
    <recommendedName>
        <fullName evidence="3">DUF3284 domain-containing protein</fullName>
    </recommendedName>
</protein>